<evidence type="ECO:0008006" key="5">
    <source>
        <dbReference type="Google" id="ProtNLM"/>
    </source>
</evidence>
<name>A0A2P8DEV6_9ACTN</name>
<dbReference type="EMBL" id="PYGE01000028">
    <property type="protein sequence ID" value="PSK95755.1"/>
    <property type="molecule type" value="Genomic_DNA"/>
</dbReference>
<evidence type="ECO:0000256" key="1">
    <source>
        <dbReference type="SAM" id="Coils"/>
    </source>
</evidence>
<sequence length="294" mass="31966">MSAETAQDATTEADPDTMKAEIGAALADEGTAALDSDRLRALRALREELPAHLISKKPVDAQKSGEKRRCTECQGFHAPASHLDYAGHAAITERLLEVDPFWTWEPVTDATLLAALPHEPGGMWIHLTVAGVTRLGYGDAQGKTGHNAVKETIGDALRNAAMRFGVGLALWHKGDLHADAEAAEREARRAEREAEEQKRRDEEEAAKLERAQTFADTAGALDLTDPNTRAALDEIRQDARNEGLLPITIRAGDNVGGLEPYLNYLTSQASQHLSTYEDAEAEHRSQAPPERDPA</sequence>
<proteinExistence type="predicted"/>
<feature type="coiled-coil region" evidence="1">
    <location>
        <begin position="173"/>
        <end position="212"/>
    </location>
</feature>
<dbReference type="OrthoDB" id="7844019at2"/>
<keyword evidence="1" id="KW-0175">Coiled coil</keyword>
<organism evidence="3 4">
    <name type="scientific">Haloactinopolyspora alba</name>
    <dbReference type="NCBI Taxonomy" id="648780"/>
    <lineage>
        <taxon>Bacteria</taxon>
        <taxon>Bacillati</taxon>
        <taxon>Actinomycetota</taxon>
        <taxon>Actinomycetes</taxon>
        <taxon>Jiangellales</taxon>
        <taxon>Jiangellaceae</taxon>
        <taxon>Haloactinopolyspora</taxon>
    </lineage>
</organism>
<evidence type="ECO:0000313" key="3">
    <source>
        <dbReference type="EMBL" id="PSK95755.1"/>
    </source>
</evidence>
<accession>A0A2P8DEV6</accession>
<feature type="compositionally biased region" description="Basic and acidic residues" evidence="2">
    <location>
        <begin position="281"/>
        <end position="294"/>
    </location>
</feature>
<dbReference type="AlphaFoldDB" id="A0A2P8DEV6"/>
<feature type="region of interest" description="Disordered" evidence="2">
    <location>
        <begin position="273"/>
        <end position="294"/>
    </location>
</feature>
<comment type="caution">
    <text evidence="3">The sequence shown here is derived from an EMBL/GenBank/DDBJ whole genome shotgun (WGS) entry which is preliminary data.</text>
</comment>
<dbReference type="RefSeq" id="WP_106539761.1">
    <property type="nucleotide sequence ID" value="NZ_PYGE01000028.1"/>
</dbReference>
<protein>
    <recommendedName>
        <fullName evidence="5">Rad52/22 family double-strand break repair protein</fullName>
    </recommendedName>
</protein>
<evidence type="ECO:0000256" key="2">
    <source>
        <dbReference type="SAM" id="MobiDB-lite"/>
    </source>
</evidence>
<evidence type="ECO:0000313" key="4">
    <source>
        <dbReference type="Proteomes" id="UP000243528"/>
    </source>
</evidence>
<keyword evidence="4" id="KW-1185">Reference proteome</keyword>
<dbReference type="Proteomes" id="UP000243528">
    <property type="component" value="Unassembled WGS sequence"/>
</dbReference>
<gene>
    <name evidence="3" type="ORF">CLV30_1287</name>
</gene>
<reference evidence="3 4" key="1">
    <citation type="submission" date="2018-03" db="EMBL/GenBank/DDBJ databases">
        <title>Genomic Encyclopedia of Archaeal and Bacterial Type Strains, Phase II (KMG-II): from individual species to whole genera.</title>
        <authorList>
            <person name="Goeker M."/>
        </authorList>
    </citation>
    <scope>NUCLEOTIDE SEQUENCE [LARGE SCALE GENOMIC DNA]</scope>
    <source>
        <strain evidence="3 4">DSM 45211</strain>
    </source>
</reference>